<dbReference type="KEGG" id="psti:SOO65_03255"/>
<dbReference type="Pfam" id="PF00581">
    <property type="entry name" value="Rhodanese"/>
    <property type="match status" value="1"/>
</dbReference>
<organism evidence="2 3">
    <name type="scientific">Peredibacter starrii</name>
    <dbReference type="NCBI Taxonomy" id="28202"/>
    <lineage>
        <taxon>Bacteria</taxon>
        <taxon>Pseudomonadati</taxon>
        <taxon>Bdellovibrionota</taxon>
        <taxon>Bacteriovoracia</taxon>
        <taxon>Bacteriovoracales</taxon>
        <taxon>Bacteriovoracaceae</taxon>
        <taxon>Peredibacter</taxon>
    </lineage>
</organism>
<dbReference type="Gene3D" id="3.40.250.10">
    <property type="entry name" value="Rhodanese-like domain"/>
    <property type="match status" value="1"/>
</dbReference>
<dbReference type="SMART" id="SM00450">
    <property type="entry name" value="RHOD"/>
    <property type="match status" value="1"/>
</dbReference>
<evidence type="ECO:0000259" key="1">
    <source>
        <dbReference type="PROSITE" id="PS50206"/>
    </source>
</evidence>
<dbReference type="InterPro" id="IPR001763">
    <property type="entry name" value="Rhodanese-like_dom"/>
</dbReference>
<protein>
    <submittedName>
        <fullName evidence="2">Rhodanese-like domain-containing protein</fullName>
    </submittedName>
</protein>
<accession>A0AAX4HR76</accession>
<proteinExistence type="predicted"/>
<dbReference type="CDD" id="cd00158">
    <property type="entry name" value="RHOD"/>
    <property type="match status" value="1"/>
</dbReference>
<dbReference type="InterPro" id="IPR036873">
    <property type="entry name" value="Rhodanese-like_dom_sf"/>
</dbReference>
<dbReference type="PROSITE" id="PS50206">
    <property type="entry name" value="RHODANESE_3"/>
    <property type="match status" value="1"/>
</dbReference>
<dbReference type="InterPro" id="IPR050229">
    <property type="entry name" value="GlpE_sulfurtransferase"/>
</dbReference>
<dbReference type="PANTHER" id="PTHR43031">
    <property type="entry name" value="FAD-DEPENDENT OXIDOREDUCTASE"/>
    <property type="match status" value="1"/>
</dbReference>
<sequence>MSNTMMTLKEFHDSHLKLGKNDVILDVRNPGEYQEAHIANALNIPVTEVGSHADELKKYDHVYIHCKRGGRAKTAFDILSGAGLNNLVCVHDAGMDVWIESGYQVVRG</sequence>
<reference evidence="2 3" key="1">
    <citation type="submission" date="2023-11" db="EMBL/GenBank/DDBJ databases">
        <title>Peredibacter starrii A3.12.</title>
        <authorList>
            <person name="Mitchell R.J."/>
        </authorList>
    </citation>
    <scope>NUCLEOTIDE SEQUENCE [LARGE SCALE GENOMIC DNA]</scope>
    <source>
        <strain evidence="2 3">A3.12</strain>
    </source>
</reference>
<dbReference type="PANTHER" id="PTHR43031:SF1">
    <property type="entry name" value="PYRIDINE NUCLEOTIDE-DISULPHIDE OXIDOREDUCTASE"/>
    <property type="match status" value="1"/>
</dbReference>
<evidence type="ECO:0000313" key="2">
    <source>
        <dbReference type="EMBL" id="WPU65756.1"/>
    </source>
</evidence>
<gene>
    <name evidence="2" type="ORF">SOO65_03255</name>
</gene>
<dbReference type="Proteomes" id="UP001324634">
    <property type="component" value="Chromosome"/>
</dbReference>
<evidence type="ECO:0000313" key="3">
    <source>
        <dbReference type="Proteomes" id="UP001324634"/>
    </source>
</evidence>
<dbReference type="EMBL" id="CP139487">
    <property type="protein sequence ID" value="WPU65756.1"/>
    <property type="molecule type" value="Genomic_DNA"/>
</dbReference>
<keyword evidence="3" id="KW-1185">Reference proteome</keyword>
<name>A0AAX4HR76_9BACT</name>
<dbReference type="SUPFAM" id="SSF52821">
    <property type="entry name" value="Rhodanese/Cell cycle control phosphatase"/>
    <property type="match status" value="1"/>
</dbReference>
<dbReference type="AlphaFoldDB" id="A0AAX4HR76"/>
<feature type="domain" description="Rhodanese" evidence="1">
    <location>
        <begin position="18"/>
        <end position="107"/>
    </location>
</feature>
<dbReference type="RefSeq" id="WP_321396848.1">
    <property type="nucleotide sequence ID" value="NZ_CP139487.1"/>
</dbReference>